<protein>
    <submittedName>
        <fullName evidence="1">Uncharacterized protein</fullName>
    </submittedName>
</protein>
<dbReference type="STRING" id="55758.MBFIL_08270"/>
<dbReference type="InterPro" id="IPR012041">
    <property type="entry name" value="Znf_CPxCG-like"/>
</dbReference>
<keyword evidence="2" id="KW-1185">Reference proteome</keyword>
<comment type="caution">
    <text evidence="1">The sequence shown here is derived from an EMBL/GenBank/DDBJ whole genome shotgun (WGS) entry which is preliminary data.</text>
</comment>
<dbReference type="PANTHER" id="PTHR42195">
    <property type="entry name" value="UCP015877 FAMILY PROTEIN"/>
    <property type="match status" value="1"/>
</dbReference>
<dbReference type="RefSeq" id="WP_066971797.1">
    <property type="nucleotide sequence ID" value="NZ_LWMT01000138.1"/>
</dbReference>
<dbReference type="OrthoDB" id="23364at2157"/>
<dbReference type="EMBL" id="LWMT01000138">
    <property type="protein sequence ID" value="KZX14589.1"/>
    <property type="molecule type" value="Genomic_DNA"/>
</dbReference>
<dbReference type="PANTHER" id="PTHR42195:SF1">
    <property type="entry name" value="ZINC FINGER PROTEIN"/>
    <property type="match status" value="1"/>
</dbReference>
<dbReference type="PIRSF" id="PIRSF015877">
    <property type="entry name" value="UCP015877"/>
    <property type="match status" value="1"/>
</dbReference>
<gene>
    <name evidence="1" type="ORF">MBFIL_08270</name>
</gene>
<evidence type="ECO:0000313" key="1">
    <source>
        <dbReference type="EMBL" id="KZX14589.1"/>
    </source>
</evidence>
<dbReference type="Proteomes" id="UP000077066">
    <property type="component" value="Unassembled WGS sequence"/>
</dbReference>
<reference evidence="1 2" key="1">
    <citation type="submission" date="2016-04" db="EMBL/GenBank/DDBJ databases">
        <title>Genome sequence of Methanobrevibacter filiformis DSM 11501.</title>
        <authorList>
            <person name="Poehlein A."/>
            <person name="Seedorf H."/>
            <person name="Daniel R."/>
        </authorList>
    </citation>
    <scope>NUCLEOTIDE SEQUENCE [LARGE SCALE GENOMIC DNA]</scope>
    <source>
        <strain evidence="1 2">DSM 11501</strain>
    </source>
</reference>
<name>A0A166CJX6_9EURY</name>
<organism evidence="1 2">
    <name type="scientific">Methanobrevibacter filiformis</name>
    <dbReference type="NCBI Taxonomy" id="55758"/>
    <lineage>
        <taxon>Archaea</taxon>
        <taxon>Methanobacteriati</taxon>
        <taxon>Methanobacteriota</taxon>
        <taxon>Methanomada group</taxon>
        <taxon>Methanobacteria</taxon>
        <taxon>Methanobacteriales</taxon>
        <taxon>Methanobacteriaceae</taxon>
        <taxon>Methanobrevibacter</taxon>
    </lineage>
</organism>
<proteinExistence type="predicted"/>
<dbReference type="Pfam" id="PF19769">
    <property type="entry name" value="CPxCG_zf"/>
    <property type="match status" value="1"/>
</dbReference>
<dbReference type="PATRIC" id="fig|55758.3.peg.933"/>
<dbReference type="AlphaFoldDB" id="A0A166CJX6"/>
<accession>A0A166CJX6</accession>
<sequence length="213" mass="24189">MECPICGCDSTETLKSKKVSSKSKEISELLLKCNDCGFVFKDSITETRPVEYRLIISKNNESMKTFIKLNPDDELSSGNIVLSDLGQAEINALELKSGKRVDKAFVRDVETIWSSSIEIPSRIGVSIDFGGDVTSYKIDLDRDYRIKVEDVIKLEKNIFKVHTIKTLERKMKKGAAKASVIRRVYGRPINLRNYDYDLTSNIHSKKLKKPKFS</sequence>
<evidence type="ECO:0000313" key="2">
    <source>
        <dbReference type="Proteomes" id="UP000077066"/>
    </source>
</evidence>